<dbReference type="Pfam" id="PF00501">
    <property type="entry name" value="AMP-binding"/>
    <property type="match status" value="1"/>
</dbReference>
<organism evidence="4 5">
    <name type="scientific">Mangrovihabitans endophyticus</name>
    <dbReference type="NCBI Taxonomy" id="1751298"/>
    <lineage>
        <taxon>Bacteria</taxon>
        <taxon>Bacillati</taxon>
        <taxon>Actinomycetota</taxon>
        <taxon>Actinomycetes</taxon>
        <taxon>Micromonosporales</taxon>
        <taxon>Micromonosporaceae</taxon>
        <taxon>Mangrovihabitans</taxon>
    </lineage>
</organism>
<dbReference type="InterPro" id="IPR025110">
    <property type="entry name" value="AMP-bd_C"/>
</dbReference>
<proteinExistence type="predicted"/>
<evidence type="ECO:0000256" key="1">
    <source>
        <dbReference type="SAM" id="MobiDB-lite"/>
    </source>
</evidence>
<name>A0A8J3FLR0_9ACTN</name>
<feature type="region of interest" description="Disordered" evidence="1">
    <location>
        <begin position="111"/>
        <end position="134"/>
    </location>
</feature>
<dbReference type="EMBL" id="BMMX01000002">
    <property type="protein sequence ID" value="GGK78916.1"/>
    <property type="molecule type" value="Genomic_DNA"/>
</dbReference>
<dbReference type="Gene3D" id="3.30.300.30">
    <property type="match status" value="1"/>
</dbReference>
<dbReference type="InterPro" id="IPR045851">
    <property type="entry name" value="AMP-bd_C_sf"/>
</dbReference>
<evidence type="ECO:0000313" key="5">
    <source>
        <dbReference type="Proteomes" id="UP000656042"/>
    </source>
</evidence>
<dbReference type="SUPFAM" id="SSF56801">
    <property type="entry name" value="Acetyl-CoA synthetase-like"/>
    <property type="match status" value="1"/>
</dbReference>
<feature type="domain" description="AMP-binding enzyme C-terminal" evidence="3">
    <location>
        <begin position="408"/>
        <end position="489"/>
    </location>
</feature>
<protein>
    <submittedName>
        <fullName evidence="4">Amino acid adenylation protein</fullName>
    </submittedName>
</protein>
<dbReference type="RefSeq" id="WP_189077998.1">
    <property type="nucleotide sequence ID" value="NZ_BMMX01000002.1"/>
</dbReference>
<keyword evidence="5" id="KW-1185">Reference proteome</keyword>
<comment type="caution">
    <text evidence="4">The sequence shown here is derived from an EMBL/GenBank/DDBJ whole genome shotgun (WGS) entry which is preliminary data.</text>
</comment>
<dbReference type="Proteomes" id="UP000656042">
    <property type="component" value="Unassembled WGS sequence"/>
</dbReference>
<evidence type="ECO:0000313" key="4">
    <source>
        <dbReference type="EMBL" id="GGK78916.1"/>
    </source>
</evidence>
<dbReference type="GO" id="GO:0009239">
    <property type="term" value="P:enterobactin biosynthetic process"/>
    <property type="evidence" value="ECO:0007669"/>
    <property type="project" value="TreeGrafter"/>
</dbReference>
<reference evidence="4" key="1">
    <citation type="journal article" date="2014" name="Int. J. Syst. Evol. Microbiol.">
        <title>Complete genome sequence of Corynebacterium casei LMG S-19264T (=DSM 44701T), isolated from a smear-ripened cheese.</title>
        <authorList>
            <consortium name="US DOE Joint Genome Institute (JGI-PGF)"/>
            <person name="Walter F."/>
            <person name="Albersmeier A."/>
            <person name="Kalinowski J."/>
            <person name="Ruckert C."/>
        </authorList>
    </citation>
    <scope>NUCLEOTIDE SEQUENCE</scope>
    <source>
        <strain evidence="4">CGMCC 4.7299</strain>
    </source>
</reference>
<dbReference type="AlphaFoldDB" id="A0A8J3FLR0"/>
<dbReference type="InterPro" id="IPR020845">
    <property type="entry name" value="AMP-binding_CS"/>
</dbReference>
<dbReference type="GO" id="GO:0043041">
    <property type="term" value="P:amino acid activation for nonribosomal peptide biosynthetic process"/>
    <property type="evidence" value="ECO:0007669"/>
    <property type="project" value="TreeGrafter"/>
</dbReference>
<evidence type="ECO:0000259" key="2">
    <source>
        <dbReference type="Pfam" id="PF00501"/>
    </source>
</evidence>
<dbReference type="PANTHER" id="PTHR45527">
    <property type="entry name" value="NONRIBOSOMAL PEPTIDE SYNTHETASE"/>
    <property type="match status" value="1"/>
</dbReference>
<dbReference type="PROSITE" id="PS00455">
    <property type="entry name" value="AMP_BINDING"/>
    <property type="match status" value="1"/>
</dbReference>
<dbReference type="GO" id="GO:0047527">
    <property type="term" value="F:2,3-dihydroxybenzoate-serine ligase activity"/>
    <property type="evidence" value="ECO:0007669"/>
    <property type="project" value="TreeGrafter"/>
</dbReference>
<gene>
    <name evidence="4" type="ORF">GCM10012284_11060</name>
</gene>
<sequence length="500" mass="52992">MTTTIHHAVAAQAAWRPGAIAVVRGADRIDYATLDRAADTWAADLAAHGVSPGDVVPVVSPRTPALVAVLLAILKCGAAYAALDHRWPAARIASLTEAVQPPLIAGGQVPGTPTWPLPDESLHSAASRTPGPPAVRVGGHDPATVFFTSGTTGPPKGVLSPHQATIRLFGAPTFAAFGPGRAMPQAAPVPWDAYTLELWGMLTTGGTSVLGEGDNLFPGDLRDMISSAGVDTVWLTASLFNLFVDEDVDCFRGMRQVLTGGERLSVPHVRSFLWRHPDITLINGYGPVESCVFVTTRAVEPADCDLAGGIPIGSPVPGSGVHLLDGDKPVTDGDRGEICVSGRGLALRYLADERATAQKFVTVDVDGVPTRLYRTGDLGWRDDRGVLHFAGRKDRQVKIAGYRVEPGEVESAALRIAGIRECAVVPVQAADGSYGHLAMFYTAEPIESGAVEGTDARAVRRALGRLLPHYMVPQQIRRRDALPATPNGKLDRASLLRELR</sequence>
<accession>A0A8J3FLR0</accession>
<dbReference type="GO" id="GO:0005829">
    <property type="term" value="C:cytosol"/>
    <property type="evidence" value="ECO:0007669"/>
    <property type="project" value="TreeGrafter"/>
</dbReference>
<feature type="domain" description="AMP-dependent synthetase/ligase" evidence="2">
    <location>
        <begin position="11"/>
        <end position="350"/>
    </location>
</feature>
<dbReference type="Gene3D" id="3.40.50.12780">
    <property type="entry name" value="N-terminal domain of ligase-like"/>
    <property type="match status" value="1"/>
</dbReference>
<dbReference type="GO" id="GO:0031177">
    <property type="term" value="F:phosphopantetheine binding"/>
    <property type="evidence" value="ECO:0007669"/>
    <property type="project" value="TreeGrafter"/>
</dbReference>
<reference evidence="4" key="2">
    <citation type="submission" date="2020-09" db="EMBL/GenBank/DDBJ databases">
        <authorList>
            <person name="Sun Q."/>
            <person name="Zhou Y."/>
        </authorList>
    </citation>
    <scope>NUCLEOTIDE SEQUENCE</scope>
    <source>
        <strain evidence="4">CGMCC 4.7299</strain>
    </source>
</reference>
<dbReference type="InterPro" id="IPR000873">
    <property type="entry name" value="AMP-dep_synth/lig_dom"/>
</dbReference>
<dbReference type="InterPro" id="IPR042099">
    <property type="entry name" value="ANL_N_sf"/>
</dbReference>
<dbReference type="GO" id="GO:0009366">
    <property type="term" value="C:enterobactin synthetase complex"/>
    <property type="evidence" value="ECO:0007669"/>
    <property type="project" value="TreeGrafter"/>
</dbReference>
<evidence type="ECO:0000259" key="3">
    <source>
        <dbReference type="Pfam" id="PF13193"/>
    </source>
</evidence>
<dbReference type="PANTHER" id="PTHR45527:SF1">
    <property type="entry name" value="FATTY ACID SYNTHASE"/>
    <property type="match status" value="1"/>
</dbReference>
<dbReference type="Pfam" id="PF13193">
    <property type="entry name" value="AMP-binding_C"/>
    <property type="match status" value="1"/>
</dbReference>